<comment type="caution">
    <text evidence="4">The sequence shown here is derived from an EMBL/GenBank/DDBJ whole genome shotgun (WGS) entry which is preliminary data.</text>
</comment>
<comment type="similarity">
    <text evidence="1">Belongs to the F420H(2)-dependent quinone reductase family.</text>
</comment>
<evidence type="ECO:0000256" key="1">
    <source>
        <dbReference type="ARBA" id="ARBA00008710"/>
    </source>
</evidence>
<reference evidence="4 5" key="1">
    <citation type="submission" date="2018-11" db="EMBL/GenBank/DDBJ databases">
        <title>Sequencing the genomes of 1000 actinobacteria strains.</title>
        <authorList>
            <person name="Klenk H.-P."/>
        </authorList>
    </citation>
    <scope>NUCLEOTIDE SEQUENCE [LARGE SCALE GENOMIC DNA]</scope>
    <source>
        <strain evidence="4 5">DSM 14418</strain>
    </source>
</reference>
<organism evidence="4 5">
    <name type="scientific">Georgenia muralis</name>
    <dbReference type="NCBI Taxonomy" id="154117"/>
    <lineage>
        <taxon>Bacteria</taxon>
        <taxon>Bacillati</taxon>
        <taxon>Actinomycetota</taxon>
        <taxon>Actinomycetes</taxon>
        <taxon>Micrococcales</taxon>
        <taxon>Bogoriellaceae</taxon>
        <taxon>Georgenia</taxon>
    </lineage>
</organism>
<dbReference type="Gene3D" id="2.30.110.10">
    <property type="entry name" value="Electron Transport, Fmn-binding Protein, Chain A"/>
    <property type="match status" value="1"/>
</dbReference>
<protein>
    <submittedName>
        <fullName evidence="4">Deazaflavin-dependent oxidoreductase (Nitroreductase family)</fullName>
    </submittedName>
</protein>
<dbReference type="AlphaFoldDB" id="A0A3N4ZCC8"/>
<gene>
    <name evidence="4" type="ORF">EDD32_3521</name>
</gene>
<dbReference type="PANTHER" id="PTHR39428">
    <property type="entry name" value="F420H(2)-DEPENDENT QUINONE REDUCTASE RV1261C"/>
    <property type="match status" value="1"/>
</dbReference>
<keyword evidence="5" id="KW-1185">Reference proteome</keyword>
<accession>A0A3N4ZCC8</accession>
<evidence type="ECO:0000256" key="2">
    <source>
        <dbReference type="ARBA" id="ARBA00049106"/>
    </source>
</evidence>
<evidence type="ECO:0000313" key="4">
    <source>
        <dbReference type="EMBL" id="RPF28970.1"/>
    </source>
</evidence>
<dbReference type="GO" id="GO:0070967">
    <property type="term" value="F:coenzyme F420 binding"/>
    <property type="evidence" value="ECO:0007669"/>
    <property type="project" value="TreeGrafter"/>
</dbReference>
<dbReference type="PANTHER" id="PTHR39428:SF3">
    <property type="entry name" value="DEAZAFLAVIN-DEPENDENT NITROREDUCTASE"/>
    <property type="match status" value="1"/>
</dbReference>
<dbReference type="Pfam" id="PF04075">
    <property type="entry name" value="F420H2_quin_red"/>
    <property type="match status" value="1"/>
</dbReference>
<dbReference type="RefSeq" id="WP_123919573.1">
    <property type="nucleotide sequence ID" value="NZ_RKRA01000001.1"/>
</dbReference>
<dbReference type="OrthoDB" id="8225825at2"/>
<dbReference type="GO" id="GO:0005886">
    <property type="term" value="C:plasma membrane"/>
    <property type="evidence" value="ECO:0007669"/>
    <property type="project" value="TreeGrafter"/>
</dbReference>
<dbReference type="EMBL" id="RKRA01000001">
    <property type="protein sequence ID" value="RPF28970.1"/>
    <property type="molecule type" value="Genomic_DNA"/>
</dbReference>
<evidence type="ECO:0000313" key="5">
    <source>
        <dbReference type="Proteomes" id="UP000280726"/>
    </source>
</evidence>
<feature type="compositionally biased region" description="Basic residues" evidence="3">
    <location>
        <begin position="114"/>
        <end position="124"/>
    </location>
</feature>
<evidence type="ECO:0000256" key="3">
    <source>
        <dbReference type="SAM" id="MobiDB-lite"/>
    </source>
</evidence>
<dbReference type="GO" id="GO:0016491">
    <property type="term" value="F:oxidoreductase activity"/>
    <property type="evidence" value="ECO:0007669"/>
    <property type="project" value="InterPro"/>
</dbReference>
<proteinExistence type="inferred from homology"/>
<dbReference type="Proteomes" id="UP000280726">
    <property type="component" value="Unassembled WGS sequence"/>
</dbReference>
<comment type="catalytic activity">
    <reaction evidence="2">
        <text>oxidized coenzyme F420-(gamma-L-Glu)(n) + a quinol + H(+) = reduced coenzyme F420-(gamma-L-Glu)(n) + a quinone</text>
        <dbReference type="Rhea" id="RHEA:39663"/>
        <dbReference type="Rhea" id="RHEA-COMP:12939"/>
        <dbReference type="Rhea" id="RHEA-COMP:14378"/>
        <dbReference type="ChEBI" id="CHEBI:15378"/>
        <dbReference type="ChEBI" id="CHEBI:24646"/>
        <dbReference type="ChEBI" id="CHEBI:132124"/>
        <dbReference type="ChEBI" id="CHEBI:133980"/>
        <dbReference type="ChEBI" id="CHEBI:139511"/>
    </reaction>
</comment>
<name>A0A3N4ZCC8_9MICO</name>
<sequence length="124" mass="13190">MNAALSSLLRTANTLAVALYRRPGGRIGGSAKGVPVLLLTVPGRRTPDADSDTVPVAYFLHDGGFLVTGSNGGSSHEPQWFRNIRATTTGRVEIGRRGLDVDVRVTAPDDGPRRPRRCRGAAVQ</sequence>
<dbReference type="NCBIfam" id="TIGR00026">
    <property type="entry name" value="hi_GC_TIGR00026"/>
    <property type="match status" value="1"/>
</dbReference>
<feature type="region of interest" description="Disordered" evidence="3">
    <location>
        <begin position="105"/>
        <end position="124"/>
    </location>
</feature>
<dbReference type="InterPro" id="IPR004378">
    <property type="entry name" value="F420H2_quin_Rdtase"/>
</dbReference>
<dbReference type="InterPro" id="IPR012349">
    <property type="entry name" value="Split_barrel_FMN-bd"/>
</dbReference>